<dbReference type="Proteomes" id="UP001491310">
    <property type="component" value="Unassembled WGS sequence"/>
</dbReference>
<dbReference type="Gene3D" id="1.10.150.570">
    <property type="entry name" value="GidA associated domain, C-terminal subdomain"/>
    <property type="match status" value="1"/>
</dbReference>
<dbReference type="Pfam" id="PF01134">
    <property type="entry name" value="GIDA"/>
    <property type="match status" value="2"/>
</dbReference>
<dbReference type="InterPro" id="IPR020595">
    <property type="entry name" value="MnmG-rel_CS"/>
</dbReference>
<dbReference type="SMART" id="SM01228">
    <property type="entry name" value="GIDA_assoc_3"/>
    <property type="match status" value="1"/>
</dbReference>
<comment type="similarity">
    <text evidence="2">Belongs to the MnmG family.</text>
</comment>
<comment type="cofactor">
    <cofactor evidence="1">
        <name>FAD</name>
        <dbReference type="ChEBI" id="CHEBI:57692"/>
    </cofactor>
</comment>
<keyword evidence="3" id="KW-0285">Flavoprotein</keyword>
<keyword evidence="7" id="KW-1185">Reference proteome</keyword>
<dbReference type="Pfam" id="PF13932">
    <property type="entry name" value="SAM_GIDA_C"/>
    <property type="match status" value="1"/>
</dbReference>
<evidence type="ECO:0000256" key="4">
    <source>
        <dbReference type="ARBA" id="ARBA00022827"/>
    </source>
</evidence>
<dbReference type="Gene3D" id="3.50.50.60">
    <property type="entry name" value="FAD/NAD(P)-binding domain"/>
    <property type="match status" value="2"/>
</dbReference>
<dbReference type="InterPro" id="IPR047001">
    <property type="entry name" value="MnmG_C_subdom"/>
</dbReference>
<dbReference type="EMBL" id="JALJOT010000007">
    <property type="protein sequence ID" value="KAK9908906.1"/>
    <property type="molecule type" value="Genomic_DNA"/>
</dbReference>
<evidence type="ECO:0000256" key="1">
    <source>
        <dbReference type="ARBA" id="ARBA00001974"/>
    </source>
</evidence>
<dbReference type="InterPro" id="IPR040131">
    <property type="entry name" value="MnmG_N"/>
</dbReference>
<proteinExistence type="inferred from homology"/>
<comment type="caution">
    <text evidence="6">The sequence shown here is derived from an EMBL/GenBank/DDBJ whole genome shotgun (WGS) entry which is preliminary data.</text>
</comment>
<dbReference type="PROSITE" id="PS01281">
    <property type="entry name" value="GIDA_2"/>
    <property type="match status" value="1"/>
</dbReference>
<evidence type="ECO:0000313" key="7">
    <source>
        <dbReference type="Proteomes" id="UP001491310"/>
    </source>
</evidence>
<dbReference type="InterPro" id="IPR036188">
    <property type="entry name" value="FAD/NAD-bd_sf"/>
</dbReference>
<evidence type="ECO:0000313" key="6">
    <source>
        <dbReference type="EMBL" id="KAK9908906.1"/>
    </source>
</evidence>
<evidence type="ECO:0000256" key="3">
    <source>
        <dbReference type="ARBA" id="ARBA00022630"/>
    </source>
</evidence>
<sequence>MFQCVDVVVVGGGHAGCEAAAAAARRGASTLLITPAPAASIGEMSCNPSIGGLAKGTLVREVDALDGLMARAADEAGIQFRMLNASKGPAVRGPRAQMDRSLYKAAMQRLLGAQSGLHIHDGAVTDLLLQRGGSPGQQATVAGVQLASGERVLCNSVVITTGTFLRGTIHIGSQSRPAGRMPSTAAAEAAAGARCADAEATDAADETAAKAAGSLAKTLDAEGFSLARLKTGTPPRLDARTVDFSGMDRQPSDAVPTPFSFLNMANQLWAPPARQVECYSTRTTAATESLVTEATASGRGARFASGLTVTQGGCREPRYCPSLETKFARFPGRTHHVWLEPEGLDSHVLYPNGLSNSLEPEDQLRLLKTVPGLEAARMLQPAYAVEYDYIDPRELLPSLETRRIGGLFLAGQINGTTGYEEAAAQGLVAGANAAVSGEPLQVGRAQGYTGVLVHDLVTLGTGEPYRMLSARAEFRLSLRPDNADARLTAAGIRLGIVGEERQAAFAQCSAEMQATDALLTRVRMTCSTWKRAGFPMAGAGGWFTAADMLARPGVTLDQLADAAELGEAEGAEELRALAQNGGMRRSSTASAVYDCRYRPYTAKQAAEAAELARGEALQLPPDLDYGAVQLSAEDREKLGAARPATIAAAQRIPGVTPSALLLLLQYSNTAITASYMEMIEPATAHQCAHAL</sequence>
<evidence type="ECO:0000259" key="5">
    <source>
        <dbReference type="SMART" id="SM01228"/>
    </source>
</evidence>
<protein>
    <recommendedName>
        <fullName evidence="5">tRNA uridine 5-carboxymethylaminomethyl modification enzyme C-terminal subdomain domain-containing protein</fullName>
    </recommendedName>
</protein>
<dbReference type="InterPro" id="IPR002218">
    <property type="entry name" value="MnmG-rel"/>
</dbReference>
<dbReference type="PANTHER" id="PTHR11806">
    <property type="entry name" value="GLUCOSE INHIBITED DIVISION PROTEIN A"/>
    <property type="match status" value="1"/>
</dbReference>
<gene>
    <name evidence="6" type="ORF">WJX75_004523</name>
</gene>
<feature type="domain" description="tRNA uridine 5-carboxymethylaminomethyl modification enzyme C-terminal subdomain" evidence="5">
    <location>
        <begin position="595"/>
        <end position="665"/>
    </location>
</feature>
<dbReference type="InterPro" id="IPR026904">
    <property type="entry name" value="MnmG_C"/>
</dbReference>
<dbReference type="PRINTS" id="PR00411">
    <property type="entry name" value="PNDRDTASEI"/>
</dbReference>
<accession>A0ABR2YPR1</accession>
<name>A0ABR2YPR1_9CHLO</name>
<dbReference type="PANTHER" id="PTHR11806:SF0">
    <property type="entry name" value="PROTEIN MTO1 HOMOLOG, MITOCHONDRIAL"/>
    <property type="match status" value="1"/>
</dbReference>
<keyword evidence="4" id="KW-0274">FAD</keyword>
<organism evidence="6 7">
    <name type="scientific">Coccomyxa subellipsoidea</name>
    <dbReference type="NCBI Taxonomy" id="248742"/>
    <lineage>
        <taxon>Eukaryota</taxon>
        <taxon>Viridiplantae</taxon>
        <taxon>Chlorophyta</taxon>
        <taxon>core chlorophytes</taxon>
        <taxon>Trebouxiophyceae</taxon>
        <taxon>Trebouxiophyceae incertae sedis</taxon>
        <taxon>Coccomyxaceae</taxon>
        <taxon>Coccomyxa</taxon>
    </lineage>
</organism>
<dbReference type="SUPFAM" id="SSF51905">
    <property type="entry name" value="FAD/NAD(P)-binding domain"/>
    <property type="match status" value="1"/>
</dbReference>
<reference evidence="6 7" key="1">
    <citation type="journal article" date="2024" name="Nat. Commun.">
        <title>Phylogenomics reveals the evolutionary origins of lichenization in chlorophyte algae.</title>
        <authorList>
            <person name="Puginier C."/>
            <person name="Libourel C."/>
            <person name="Otte J."/>
            <person name="Skaloud P."/>
            <person name="Haon M."/>
            <person name="Grisel S."/>
            <person name="Petersen M."/>
            <person name="Berrin J.G."/>
            <person name="Delaux P.M."/>
            <person name="Dal Grande F."/>
            <person name="Keller J."/>
        </authorList>
    </citation>
    <scope>NUCLEOTIDE SEQUENCE [LARGE SCALE GENOMIC DNA]</scope>
    <source>
        <strain evidence="6 7">SAG 216-7</strain>
    </source>
</reference>
<evidence type="ECO:0000256" key="2">
    <source>
        <dbReference type="ARBA" id="ARBA00007653"/>
    </source>
</evidence>
<dbReference type="InterPro" id="IPR044920">
    <property type="entry name" value="MnmG_C_subdom_sf"/>
</dbReference>